<evidence type="ECO:0000313" key="3">
    <source>
        <dbReference type="Proteomes" id="UP001597478"/>
    </source>
</evidence>
<organism evidence="2 3">
    <name type="scientific">Prauserella oleivorans</name>
    <dbReference type="NCBI Taxonomy" id="1478153"/>
    <lineage>
        <taxon>Bacteria</taxon>
        <taxon>Bacillati</taxon>
        <taxon>Actinomycetota</taxon>
        <taxon>Actinomycetes</taxon>
        <taxon>Pseudonocardiales</taxon>
        <taxon>Pseudonocardiaceae</taxon>
        <taxon>Prauserella</taxon>
    </lineage>
</organism>
<dbReference type="Pfam" id="PF07498">
    <property type="entry name" value="Rho_N"/>
    <property type="match status" value="1"/>
</dbReference>
<feature type="domain" description="Rho termination factor-like N-terminal" evidence="1">
    <location>
        <begin position="12"/>
        <end position="54"/>
    </location>
</feature>
<dbReference type="SMART" id="SM00959">
    <property type="entry name" value="Rho_N"/>
    <property type="match status" value="1"/>
</dbReference>
<evidence type="ECO:0000259" key="1">
    <source>
        <dbReference type="SMART" id="SM00959"/>
    </source>
</evidence>
<dbReference type="Gene3D" id="1.10.720.10">
    <property type="match status" value="1"/>
</dbReference>
<gene>
    <name evidence="2" type="ORF">ACFS2C_02205</name>
</gene>
<comment type="caution">
    <text evidence="2">The sequence shown here is derived from an EMBL/GenBank/DDBJ whole genome shotgun (WGS) entry which is preliminary data.</text>
</comment>
<name>A0ABW5W4P6_9PSEU</name>
<protein>
    <submittedName>
        <fullName evidence="2">Rho termination factor N-terminal domain-containing protein</fullName>
    </submittedName>
</protein>
<dbReference type="EMBL" id="JBHUOF010000003">
    <property type="protein sequence ID" value="MFD2798201.1"/>
    <property type="molecule type" value="Genomic_DNA"/>
</dbReference>
<dbReference type="InterPro" id="IPR036269">
    <property type="entry name" value="Rho_N_sf"/>
</dbReference>
<dbReference type="RefSeq" id="WP_377383523.1">
    <property type="nucleotide sequence ID" value="NZ_JBHSAN010000001.1"/>
</dbReference>
<dbReference type="SUPFAM" id="SSF68912">
    <property type="entry name" value="Rho N-terminal domain-like"/>
    <property type="match status" value="1"/>
</dbReference>
<evidence type="ECO:0000313" key="2">
    <source>
        <dbReference type="EMBL" id="MFD2798201.1"/>
    </source>
</evidence>
<dbReference type="InterPro" id="IPR011112">
    <property type="entry name" value="Rho-like_N"/>
</dbReference>
<reference evidence="3" key="1">
    <citation type="journal article" date="2019" name="Int. J. Syst. Evol. Microbiol.">
        <title>The Global Catalogue of Microorganisms (GCM) 10K type strain sequencing project: providing services to taxonomists for standard genome sequencing and annotation.</title>
        <authorList>
            <consortium name="The Broad Institute Genomics Platform"/>
            <consortium name="The Broad Institute Genome Sequencing Center for Infectious Disease"/>
            <person name="Wu L."/>
            <person name="Ma J."/>
        </authorList>
    </citation>
    <scope>NUCLEOTIDE SEQUENCE [LARGE SCALE GENOMIC DNA]</scope>
    <source>
        <strain evidence="3">IBRC-M 10906</strain>
    </source>
</reference>
<keyword evidence="3" id="KW-1185">Reference proteome</keyword>
<sequence>MTDADTPQDTPSLQEMSMAELGDIALHEGIPTVQHMSKQELIEAIEQQRETNDVLRAEGETLPRSVQPPEPQV</sequence>
<proteinExistence type="predicted"/>
<dbReference type="Proteomes" id="UP001597478">
    <property type="component" value="Unassembled WGS sequence"/>
</dbReference>
<accession>A0ABW5W4P6</accession>